<reference evidence="8 9" key="1">
    <citation type="journal article" date="2015" name="Genome Biol. Evol.">
        <title>The genome of winter moth (Operophtera brumata) provides a genomic perspective on sexual dimorphism and phenology.</title>
        <authorList>
            <person name="Derks M.F."/>
            <person name="Smit S."/>
            <person name="Salis L."/>
            <person name="Schijlen E."/>
            <person name="Bossers A."/>
            <person name="Mateman C."/>
            <person name="Pijl A.S."/>
            <person name="de Ridder D."/>
            <person name="Groenen M.A."/>
            <person name="Visser M.E."/>
            <person name="Megens H.J."/>
        </authorList>
    </citation>
    <scope>NUCLEOTIDE SEQUENCE [LARGE SCALE GENOMIC DNA]</scope>
    <source>
        <strain evidence="8">WM2013NL</strain>
        <tissue evidence="8">Head and thorax</tissue>
    </source>
</reference>
<comment type="subcellular location">
    <subcellularLocation>
        <location evidence="2">Cytoplasm</location>
    </subcellularLocation>
    <subcellularLocation>
        <location evidence="1">Nucleus</location>
    </subcellularLocation>
</comment>
<dbReference type="EMBL" id="JTDY01000014">
    <property type="protein sequence ID" value="KOB79420.1"/>
    <property type="molecule type" value="Genomic_DNA"/>
</dbReference>
<accession>A0A0L7LVG0</accession>
<dbReference type="AlphaFoldDB" id="A0A0L7LVG0"/>
<feature type="non-terminal residue" evidence="8">
    <location>
        <position position="1"/>
    </location>
</feature>
<dbReference type="GO" id="GO:0005634">
    <property type="term" value="C:nucleus"/>
    <property type="evidence" value="ECO:0007669"/>
    <property type="project" value="UniProtKB-SubCell"/>
</dbReference>
<organism evidence="8 9">
    <name type="scientific">Operophtera brumata</name>
    <name type="common">Winter moth</name>
    <name type="synonym">Phalaena brumata</name>
    <dbReference type="NCBI Taxonomy" id="104452"/>
    <lineage>
        <taxon>Eukaryota</taxon>
        <taxon>Metazoa</taxon>
        <taxon>Ecdysozoa</taxon>
        <taxon>Arthropoda</taxon>
        <taxon>Hexapoda</taxon>
        <taxon>Insecta</taxon>
        <taxon>Pterygota</taxon>
        <taxon>Neoptera</taxon>
        <taxon>Endopterygota</taxon>
        <taxon>Lepidoptera</taxon>
        <taxon>Glossata</taxon>
        <taxon>Ditrysia</taxon>
        <taxon>Geometroidea</taxon>
        <taxon>Geometridae</taxon>
        <taxon>Larentiinae</taxon>
        <taxon>Operophtera</taxon>
    </lineage>
</organism>
<dbReference type="Gene3D" id="3.40.630.30">
    <property type="match status" value="1"/>
</dbReference>
<protein>
    <submittedName>
        <fullName evidence="8">N-alpha-acetyltransferase 40</fullName>
    </submittedName>
</protein>
<comment type="caution">
    <text evidence="8">The sequence shown here is derived from an EMBL/GenBank/DDBJ whole genome shotgun (WGS) entry which is preliminary data.</text>
</comment>
<evidence type="ECO:0000256" key="3">
    <source>
        <dbReference type="ARBA" id="ARBA00022490"/>
    </source>
</evidence>
<gene>
    <name evidence="8" type="ORF">OBRU01_00324</name>
</gene>
<keyword evidence="5" id="KW-0539">Nucleus</keyword>
<evidence type="ECO:0000256" key="2">
    <source>
        <dbReference type="ARBA" id="ARBA00004496"/>
    </source>
</evidence>
<evidence type="ECO:0000256" key="7">
    <source>
        <dbReference type="SAM" id="MobiDB-lite"/>
    </source>
</evidence>
<keyword evidence="4 8" id="KW-0808">Transferase</keyword>
<keyword evidence="9" id="KW-1185">Reference proteome</keyword>
<sequence length="139" mass="16428">KKTSTNVNKNKEKRQARKVEQRRIADGMADVRSANKVTDMAALCKEQLTFRNLDLEVDMFIQKVTKLDADVQKWTIELVEKNMKPLYETCAWGWNKERKVEEMKDQDAWYLIAKETSGKLLGFSHFRFDMDFGEPVLYW</sequence>
<proteinExistence type="predicted"/>
<evidence type="ECO:0000256" key="6">
    <source>
        <dbReference type="ARBA" id="ARBA00023315"/>
    </source>
</evidence>
<evidence type="ECO:0000256" key="5">
    <source>
        <dbReference type="ARBA" id="ARBA00023242"/>
    </source>
</evidence>
<dbReference type="PANTHER" id="PTHR20531">
    <property type="entry name" value="N-ALPHA-ACETYLTRANSFERASE 40"/>
    <property type="match status" value="1"/>
</dbReference>
<feature type="region of interest" description="Disordered" evidence="7">
    <location>
        <begin position="1"/>
        <end position="20"/>
    </location>
</feature>
<keyword evidence="3" id="KW-0963">Cytoplasm</keyword>
<evidence type="ECO:0000313" key="8">
    <source>
        <dbReference type="EMBL" id="KOB79420.1"/>
    </source>
</evidence>
<dbReference type="GO" id="GO:0005737">
    <property type="term" value="C:cytoplasm"/>
    <property type="evidence" value="ECO:0007669"/>
    <property type="project" value="UniProtKB-SubCell"/>
</dbReference>
<evidence type="ECO:0000313" key="9">
    <source>
        <dbReference type="Proteomes" id="UP000037510"/>
    </source>
</evidence>
<dbReference type="PANTHER" id="PTHR20531:SF1">
    <property type="entry name" value="N-ALPHA-ACETYLTRANSFERASE 40"/>
    <property type="match status" value="1"/>
</dbReference>
<evidence type="ECO:0000256" key="4">
    <source>
        <dbReference type="ARBA" id="ARBA00022679"/>
    </source>
</evidence>
<dbReference type="InterPro" id="IPR039949">
    <property type="entry name" value="NAA40"/>
</dbReference>
<dbReference type="GO" id="GO:0010485">
    <property type="term" value="F:histone H4 acetyltransferase activity"/>
    <property type="evidence" value="ECO:0007669"/>
    <property type="project" value="InterPro"/>
</dbReference>
<keyword evidence="6" id="KW-0012">Acyltransferase</keyword>
<name>A0A0L7LVG0_OPEBR</name>
<evidence type="ECO:0000256" key="1">
    <source>
        <dbReference type="ARBA" id="ARBA00004123"/>
    </source>
</evidence>
<dbReference type="GO" id="GO:0043998">
    <property type="term" value="F:histone H2A acetyltransferase activity"/>
    <property type="evidence" value="ECO:0007669"/>
    <property type="project" value="InterPro"/>
</dbReference>
<dbReference type="STRING" id="104452.A0A0L7LVG0"/>
<dbReference type="Proteomes" id="UP000037510">
    <property type="component" value="Unassembled WGS sequence"/>
</dbReference>
<dbReference type="GO" id="GO:1990189">
    <property type="term" value="F:protein N-terminal-serine acetyltransferase activity"/>
    <property type="evidence" value="ECO:0007669"/>
    <property type="project" value="TreeGrafter"/>
</dbReference>